<dbReference type="InterPro" id="IPR013784">
    <property type="entry name" value="Carb-bd-like_fold"/>
</dbReference>
<dbReference type="InterPro" id="IPR051417">
    <property type="entry name" value="SDr/BOS_complex"/>
</dbReference>
<evidence type="ECO:0000256" key="7">
    <source>
        <dbReference type="SAM" id="MobiDB-lite"/>
    </source>
</evidence>
<dbReference type="PANTHER" id="PTHR23303">
    <property type="entry name" value="CARBOXYPEPTIDASE REGULATORY REGION-CONTAINING"/>
    <property type="match status" value="1"/>
</dbReference>
<evidence type="ECO:0000256" key="4">
    <source>
        <dbReference type="ARBA" id="ARBA00022824"/>
    </source>
</evidence>
<feature type="domain" description="NOMO-like ninth beta-sandwich" evidence="11">
    <location>
        <begin position="1152"/>
        <end position="1231"/>
    </location>
</feature>
<feature type="domain" description="FUZ/MON1/HPS1 first Longin" evidence="8">
    <location>
        <begin position="65"/>
        <end position="157"/>
    </location>
</feature>
<dbReference type="SUPFAM" id="SSF49452">
    <property type="entry name" value="Starch-binding domain-like"/>
    <property type="match status" value="4"/>
</dbReference>
<feature type="domain" description="NOMO second beta-sandwich" evidence="12">
    <location>
        <begin position="902"/>
        <end position="977"/>
    </location>
</feature>
<dbReference type="Pfam" id="PF23141">
    <property type="entry name" value="Ig_NOMO"/>
    <property type="match status" value="1"/>
</dbReference>
<dbReference type="InterPro" id="IPR056191">
    <property type="entry name" value="NOMO_12th"/>
</dbReference>
<feature type="region of interest" description="Disordered" evidence="7">
    <location>
        <begin position="1594"/>
        <end position="1615"/>
    </location>
</feature>
<dbReference type="Gene3D" id="2.60.40.1120">
    <property type="entry name" value="Carboxypeptidase-like, regulatory domain"/>
    <property type="match status" value="1"/>
</dbReference>
<reference evidence="16" key="1">
    <citation type="submission" date="2018-08" db="EMBL/GenBank/DDBJ databases">
        <authorList>
            <person name="Cornetti L."/>
        </authorList>
    </citation>
    <scope>NUCLEOTIDE SEQUENCE</scope>
    <source>
        <strain evidence="16">DE-FRO-2-1</strain>
    </source>
</reference>
<evidence type="ECO:0000259" key="11">
    <source>
        <dbReference type="Pfam" id="PF22902"/>
    </source>
</evidence>
<dbReference type="InterPro" id="IPR056319">
    <property type="entry name" value="NOMO_7th"/>
</dbReference>
<accession>A0A4Y7NIL6</accession>
<dbReference type="Pfam" id="PF19036">
    <property type="entry name" value="Fuz_longin_1"/>
    <property type="match status" value="1"/>
</dbReference>
<dbReference type="InterPro" id="IPR043972">
    <property type="entry name" value="FUZ/MON1/HPS1_longin_1"/>
</dbReference>
<dbReference type="Gene3D" id="2.60.40.10">
    <property type="entry name" value="Immunoglobulins"/>
    <property type="match status" value="1"/>
</dbReference>
<evidence type="ECO:0000259" key="12">
    <source>
        <dbReference type="Pfam" id="PF22904"/>
    </source>
</evidence>
<dbReference type="Pfam" id="PF22898">
    <property type="entry name" value="NOMO1-like_1st"/>
    <property type="match status" value="1"/>
</dbReference>
<evidence type="ECO:0000259" key="8">
    <source>
        <dbReference type="Pfam" id="PF19036"/>
    </source>
</evidence>
<feature type="domain" description="NOMO seventh transthyretin-like" evidence="13">
    <location>
        <begin position="991"/>
        <end position="1060"/>
    </location>
</feature>
<evidence type="ECO:0000259" key="10">
    <source>
        <dbReference type="Pfam" id="PF22898"/>
    </source>
</evidence>
<dbReference type="GO" id="GO:0030246">
    <property type="term" value="F:carbohydrate binding"/>
    <property type="evidence" value="ECO:0007669"/>
    <property type="project" value="InterPro"/>
</dbReference>
<evidence type="ECO:0000256" key="5">
    <source>
        <dbReference type="ARBA" id="ARBA00022989"/>
    </source>
</evidence>
<evidence type="ECO:0000259" key="15">
    <source>
        <dbReference type="Pfam" id="PF23194"/>
    </source>
</evidence>
<dbReference type="InterPro" id="IPR055073">
    <property type="entry name" value="NOMO1-like_9th"/>
</dbReference>
<evidence type="ECO:0000256" key="3">
    <source>
        <dbReference type="ARBA" id="ARBA00022729"/>
    </source>
</evidence>
<gene>
    <name evidence="16" type="primary">EOG090X07YB</name>
</gene>
<dbReference type="InterPro" id="IPR055074">
    <property type="entry name" value="NOMO1-3_2nd"/>
</dbReference>
<feature type="domain" description="FUZ/MON1/HPS1 second Longin" evidence="9">
    <location>
        <begin position="209"/>
        <end position="292"/>
    </location>
</feature>
<dbReference type="Pfam" id="PF23194">
    <property type="entry name" value="NOMO_5th"/>
    <property type="match status" value="1"/>
</dbReference>
<keyword evidence="2" id="KW-0812">Transmembrane</keyword>
<dbReference type="Pfam" id="PF23192">
    <property type="entry name" value="NOMO_12th"/>
    <property type="match status" value="1"/>
</dbReference>
<evidence type="ECO:0000313" key="16">
    <source>
        <dbReference type="EMBL" id="SVE93070.1"/>
    </source>
</evidence>
<dbReference type="GO" id="GO:0005789">
    <property type="term" value="C:endoplasmic reticulum membrane"/>
    <property type="evidence" value="ECO:0007669"/>
    <property type="project" value="UniProtKB-SubCell"/>
</dbReference>
<feature type="domain" description="NOMO C-terminal transthyretin-like" evidence="14">
    <location>
        <begin position="1418"/>
        <end position="1512"/>
    </location>
</feature>
<feature type="compositionally biased region" description="Basic residues" evidence="7">
    <location>
        <begin position="1605"/>
        <end position="1615"/>
    </location>
</feature>
<evidence type="ECO:0000256" key="6">
    <source>
        <dbReference type="ARBA" id="ARBA00023136"/>
    </source>
</evidence>
<feature type="domain" description="NOMO second beta-sandwich" evidence="12">
    <location>
        <begin position="523"/>
        <end position="609"/>
    </location>
</feature>
<keyword evidence="3" id="KW-0732">Signal</keyword>
<feature type="domain" description="NOMO fifth transthyretin-like" evidence="15">
    <location>
        <begin position="807"/>
        <end position="896"/>
    </location>
</feature>
<dbReference type="InterPro" id="IPR013783">
    <property type="entry name" value="Ig-like_fold"/>
</dbReference>
<dbReference type="InterPro" id="IPR056190">
    <property type="entry name" value="NOMO_5th"/>
</dbReference>
<comment type="subcellular location">
    <subcellularLocation>
        <location evidence="1">Endoplasmic reticulum membrane</location>
        <topology evidence="1">Single-pass type I membrane protein</topology>
    </subcellularLocation>
</comment>
<dbReference type="Pfam" id="PF22904">
    <property type="entry name" value="NOMO1-like_2nd"/>
    <property type="match status" value="2"/>
</dbReference>
<feature type="domain" description="NOMO-like N-terminal beta-sandwich" evidence="10">
    <location>
        <begin position="437"/>
        <end position="521"/>
    </location>
</feature>
<evidence type="ECO:0000256" key="1">
    <source>
        <dbReference type="ARBA" id="ARBA00004115"/>
    </source>
</evidence>
<organism evidence="16">
    <name type="scientific">Moina brachiata</name>
    <dbReference type="NCBI Taxonomy" id="675436"/>
    <lineage>
        <taxon>Eukaryota</taxon>
        <taxon>Metazoa</taxon>
        <taxon>Ecdysozoa</taxon>
        <taxon>Arthropoda</taxon>
        <taxon>Crustacea</taxon>
        <taxon>Branchiopoda</taxon>
        <taxon>Diplostraca</taxon>
        <taxon>Cladocera</taxon>
        <taxon>Anomopoda</taxon>
        <taxon>Moinidae</taxon>
        <taxon>Moina</taxon>
    </lineage>
</organism>
<dbReference type="EMBL" id="LR023451">
    <property type="protein sequence ID" value="SVE93070.1"/>
    <property type="molecule type" value="mRNA"/>
</dbReference>
<keyword evidence="4" id="KW-0256">Endoplasmic reticulum</keyword>
<dbReference type="GO" id="GO:0016192">
    <property type="term" value="P:vesicle-mediated transport"/>
    <property type="evidence" value="ECO:0007669"/>
    <property type="project" value="InterPro"/>
</dbReference>
<proteinExistence type="evidence at transcript level"/>
<evidence type="ECO:0000259" key="14">
    <source>
        <dbReference type="Pfam" id="PF23192"/>
    </source>
</evidence>
<dbReference type="PANTHER" id="PTHR23303:SF14">
    <property type="entry name" value="BOS COMPLEX SUBUNIT NOMO1-RELATED"/>
    <property type="match status" value="1"/>
</dbReference>
<dbReference type="InterPro" id="IPR043971">
    <property type="entry name" value="FUZ/MON1/HPS1_longin_2"/>
</dbReference>
<dbReference type="Pfam" id="PF19037">
    <property type="entry name" value="Fuz_longin_2"/>
    <property type="match status" value="1"/>
</dbReference>
<protein>
    <submittedName>
        <fullName evidence="16">EOG090X07YB</fullName>
    </submittedName>
</protein>
<name>A0A4Y7NIL6_9CRUS</name>
<dbReference type="SUPFAM" id="SSF49478">
    <property type="entry name" value="Cna protein B-type domain"/>
    <property type="match status" value="2"/>
</dbReference>
<keyword evidence="5" id="KW-1133">Transmembrane helix</keyword>
<keyword evidence="6" id="KW-0472">Membrane</keyword>
<evidence type="ECO:0000256" key="2">
    <source>
        <dbReference type="ARBA" id="ARBA00022692"/>
    </source>
</evidence>
<evidence type="ECO:0000259" key="9">
    <source>
        <dbReference type="Pfam" id="PF19037"/>
    </source>
</evidence>
<dbReference type="InterPro" id="IPR055075">
    <property type="entry name" value="NOMO-like_N"/>
</dbReference>
<sequence>MIGVILFDNHDDLLYVFNDEEFRQKIKSVSDSLDISVPHSASFDGDETDEAAGYQRTEASIREAESMILMQIFSPLLTSYRIMSQQFHNSYDCVACEDGSTVAFYENMGFLLIAVAKSSVNAVHLVRVCFDVMQHVCGPSLSMLKHSPTHSELTSLLIHTFLRLRKTSQSVVTEALQYEPITEEMNSSTIHVLECAVEDLCERAKIPESKIHILLVNQTSIIAIYSGKGASELKTDEILFLVVVANAFTHAKSSTRHSLIILESCVPYTIHIQRVETGLNIIVLIEAGHKKFAETIFSLIQNVLSTSKKGEAIQKQVQEVKDMARKINYRQWGDSIVWRPNQAHNDSAMSALARQLLHGYECSYSSLSPALPTDSIAQDIPWPRPFCSRRPYQSSHDFACFAYGVKRFDFQRLLVTFLFYGAINAIAEDEFLGCGGFVQVDKGVGLDLSKVEVRLYTKQGSLKYHTDCAPNNGYYFIPVYDKGDYVIKVVSPNGWSFEPSSVSLSINKETDECSLGKDINFKFQGFSISGKVLSRGRKVGPAGVELQLFRGDSAEPLKVETTQEQGSFAFSNIVPGNYRVKASHPEWKLGAAELPVNVVSDSVIIDAGLEVLGYPVRGYVSSEGEPIQNVIFSIYSRDANNGASFCGLPAPSMVPPAEETSGWTLICQTVSDLKGQFLFPVVPSGHYKLIPLYQGENIRFDINPAADEFDVEDLSLNMPNKFEVQGFRVSGRVLEKPDGNGLVGARVILNDKEVAVTGEGGAYNLENVKTGVYRLTAESDQIGFDRLNVRISPTTPSLPDVVASSYKVCGKIHLTDLPVGSRARQAIFIPLDSTDPSAEPVIVSTDDTGKFCHYLQPGKYKLEPMALESEVSAGLKLLPASYTFKVEHKPIAGFVFRQFRTSIQGHVKVLGANPSVAVRLTSVSKPARLAQPQDVITSSDGTFEFAQLLPGKYQVSVVQDDWCWQSKSLDVDIQDQELTGLSFEQIGFFLPVSSSHDVEVSYSIDAQPSEEKLKIKAGTSKHCLPQAGHYVFTPQSCHVFETPSVEWNTAKPSVVHFRSVRHRMGVIVKADHEIPDLRVSVTMSGKTEDLPLSRVEKRSDGHVEHKYIFDAATGETLQIVASADALLFFPSALSLTVGKECDERAGVILAQRGLYVTGTVGPAIADVSVTINGGHLTEPVTVTTDSEGRYTYGPVNLDGHPILDLAATFQLAAEKKGYIIRPADTFGDFVAEKLAEISVLVVDHSGQPLQSVLVAAAGGVGYRQNSQTGPDGRISLSSLNPGDYFIKPVLKEYKFEPSSKLVHIDDGATVEIQIKGERVAFSCYGSVTSLNGDPEASVSVEAVGTGSEECAQYQEDATTESNGQFRIRGLIPGCEYTVRMKTGSGYSKVFERTLPPSQSVKTTTSDVTDLRFIGIKAINRADVMVTVEALEQDHLKTLRLNVYREDQPNVAIQSVKMDTTPLVIVPNLPLDGKRYFLQLDSTLSRHSYDYNTQEASFITSKVVQHVRLEFHARRKTVESVEGTQVSVRGFFLLVLCIAGAYYFQLLGPLVDRLTGVMSSVLQPSRGGYRGRYGFGSSSTSSTHSNQPVFSEQELALMSESSSSAAKRKVKARRAQ</sequence>
<dbReference type="Pfam" id="PF22902">
    <property type="entry name" value="NOMO1-like_9th"/>
    <property type="match status" value="1"/>
</dbReference>
<evidence type="ECO:0000259" key="13">
    <source>
        <dbReference type="Pfam" id="PF23141"/>
    </source>
</evidence>